<dbReference type="RefSeq" id="XP_037158162.1">
    <property type="nucleotide sequence ID" value="XM_037315006.1"/>
</dbReference>
<organism evidence="2 3">
    <name type="scientific">Letharia columbiana</name>
    <dbReference type="NCBI Taxonomy" id="112416"/>
    <lineage>
        <taxon>Eukaryota</taxon>
        <taxon>Fungi</taxon>
        <taxon>Dikarya</taxon>
        <taxon>Ascomycota</taxon>
        <taxon>Pezizomycotina</taxon>
        <taxon>Lecanoromycetes</taxon>
        <taxon>OSLEUM clade</taxon>
        <taxon>Lecanoromycetidae</taxon>
        <taxon>Lecanorales</taxon>
        <taxon>Lecanorineae</taxon>
        <taxon>Parmeliaceae</taxon>
        <taxon>Letharia</taxon>
    </lineage>
</organism>
<proteinExistence type="predicted"/>
<feature type="compositionally biased region" description="Acidic residues" evidence="1">
    <location>
        <begin position="299"/>
        <end position="311"/>
    </location>
</feature>
<gene>
    <name evidence="2" type="ORF">HO173_013182</name>
</gene>
<evidence type="ECO:0000313" key="3">
    <source>
        <dbReference type="Proteomes" id="UP000578531"/>
    </source>
</evidence>
<sequence>MPKKPGYVPSAGGQTISTNQLERIFVANNRFDLRGRPLVQPEVFGIISIMCDLDDSPPSSKLLEHFDDPKDPLTIKIRALVEQDDQHQQDLKDEVGNLLETWRAKDEAKGGDATDRIEILEGLLKRLPMRFFVMPEWNQKRIRFEQLCILYPLYHFCRDDEDNHISEFVAIQVARIYVFKVEAGSIRVFELLATPEKDITKAVAGVMMDRAILLHFANKAHGMHVRYTQDKGFPLPKLRLPPDPIAAVTETMRSSTLTATASASGQPTRGGPHRSNIHDPLSGPSTEEQGREEEKGSSEEEEESNEEEEEQEGRREKAKQPFYPHNVLSTPSPSGSKEPDSTIQGKGKARAYESSSESPGDTSGKGKGKAPKKPRRSGK</sequence>
<accession>A0A8H6FD16</accession>
<evidence type="ECO:0000313" key="2">
    <source>
        <dbReference type="EMBL" id="KAF6223850.1"/>
    </source>
</evidence>
<protein>
    <submittedName>
        <fullName evidence="2">Uncharacterized protein</fullName>
    </submittedName>
</protein>
<feature type="compositionally biased region" description="Low complexity" evidence="1">
    <location>
        <begin position="254"/>
        <end position="264"/>
    </location>
</feature>
<name>A0A8H6FD16_9LECA</name>
<keyword evidence="3" id="KW-1185">Reference proteome</keyword>
<comment type="caution">
    <text evidence="2">The sequence shown here is derived from an EMBL/GenBank/DDBJ whole genome shotgun (WGS) entry which is preliminary data.</text>
</comment>
<dbReference type="GeneID" id="59294810"/>
<dbReference type="EMBL" id="JACCJC010000131">
    <property type="protein sequence ID" value="KAF6223850.1"/>
    <property type="molecule type" value="Genomic_DNA"/>
</dbReference>
<reference evidence="2 3" key="1">
    <citation type="journal article" date="2020" name="Genomics">
        <title>Complete, high-quality genomes from long-read metagenomic sequencing of two wolf lichen thalli reveals enigmatic genome architecture.</title>
        <authorList>
            <person name="McKenzie S.K."/>
            <person name="Walston R.F."/>
            <person name="Allen J.L."/>
        </authorList>
    </citation>
    <scope>NUCLEOTIDE SEQUENCE [LARGE SCALE GENOMIC DNA]</scope>
    <source>
        <strain evidence="2">WasteWater2</strain>
    </source>
</reference>
<feature type="compositionally biased region" description="Basic residues" evidence="1">
    <location>
        <begin position="366"/>
        <end position="379"/>
    </location>
</feature>
<feature type="compositionally biased region" description="Basic and acidic residues" evidence="1">
    <location>
        <begin position="288"/>
        <end position="298"/>
    </location>
</feature>
<dbReference type="AlphaFoldDB" id="A0A8H6FD16"/>
<dbReference type="Proteomes" id="UP000578531">
    <property type="component" value="Unassembled WGS sequence"/>
</dbReference>
<feature type="region of interest" description="Disordered" evidence="1">
    <location>
        <begin position="252"/>
        <end position="379"/>
    </location>
</feature>
<evidence type="ECO:0000256" key="1">
    <source>
        <dbReference type="SAM" id="MobiDB-lite"/>
    </source>
</evidence>